<evidence type="ECO:0000313" key="2">
    <source>
        <dbReference type="EMBL" id="MCV3215533.1"/>
    </source>
</evidence>
<feature type="compositionally biased region" description="Basic and acidic residues" evidence="1">
    <location>
        <begin position="151"/>
        <end position="162"/>
    </location>
</feature>
<sequence>MPCIELPVSYSFDYSNFSKPELEQKAQATLSNFLGFVRQTFDGLLEIGRSLQDFYFDCLAFCPNGKKVFSEWLASPDFGASRYIASSAMEISAWFDKLPARWSKTGLCPSQKLIRQNVQNWSVSALRQLTKVSHDLVKELVRSGKKTAAQVKDEGERGRQGEGGKSNHIPPLPHSSTPPLLPLPTPELVPGMRIVVKEENTAWNGHSGIIISKREGDLWVLLDHTVSQGMEIKHLLKPHQIQPEAQQSLSDISYTDPCGYSVGFKQSC</sequence>
<evidence type="ECO:0000313" key="3">
    <source>
        <dbReference type="Proteomes" id="UP001526143"/>
    </source>
</evidence>
<organism evidence="2 3">
    <name type="scientific">Plectonema radiosum NIES-515</name>
    <dbReference type="NCBI Taxonomy" id="2986073"/>
    <lineage>
        <taxon>Bacteria</taxon>
        <taxon>Bacillati</taxon>
        <taxon>Cyanobacteriota</taxon>
        <taxon>Cyanophyceae</taxon>
        <taxon>Oscillatoriophycideae</taxon>
        <taxon>Oscillatoriales</taxon>
        <taxon>Microcoleaceae</taxon>
        <taxon>Plectonema</taxon>
    </lineage>
</organism>
<reference evidence="2 3" key="1">
    <citation type="submission" date="2022-10" db="EMBL/GenBank/DDBJ databases">
        <title>Identification of biosynthetic pathway for the production of the potent trypsin inhibitor radiosumin.</title>
        <authorList>
            <person name="Fewer D.P."/>
            <person name="Delbaje E."/>
            <person name="Ouyang X."/>
            <person name="Agostino P.D."/>
            <person name="Wahlsten M."/>
            <person name="Jokela J."/>
            <person name="Permi P."/>
            <person name="Haapaniemi E."/>
            <person name="Koistinen H."/>
        </authorList>
    </citation>
    <scope>NUCLEOTIDE SEQUENCE [LARGE SCALE GENOMIC DNA]</scope>
    <source>
        <strain evidence="2 3">NIES-515</strain>
    </source>
</reference>
<keyword evidence="3" id="KW-1185">Reference proteome</keyword>
<feature type="region of interest" description="Disordered" evidence="1">
    <location>
        <begin position="147"/>
        <end position="182"/>
    </location>
</feature>
<comment type="caution">
    <text evidence="2">The sequence shown here is derived from an EMBL/GenBank/DDBJ whole genome shotgun (WGS) entry which is preliminary data.</text>
</comment>
<protein>
    <submittedName>
        <fullName evidence="2">Uncharacterized protein</fullName>
    </submittedName>
</protein>
<dbReference type="Proteomes" id="UP001526143">
    <property type="component" value="Unassembled WGS sequence"/>
</dbReference>
<accession>A0ABT3B2E5</accession>
<dbReference type="RefSeq" id="WP_263747179.1">
    <property type="nucleotide sequence ID" value="NZ_JAOWRF010000267.1"/>
</dbReference>
<name>A0ABT3B2E5_9CYAN</name>
<evidence type="ECO:0000256" key="1">
    <source>
        <dbReference type="SAM" id="MobiDB-lite"/>
    </source>
</evidence>
<dbReference type="EMBL" id="JAOWRF010000267">
    <property type="protein sequence ID" value="MCV3215533.1"/>
    <property type="molecule type" value="Genomic_DNA"/>
</dbReference>
<gene>
    <name evidence="2" type="ORF">OGM63_18785</name>
</gene>
<proteinExistence type="predicted"/>